<dbReference type="InParanoid" id="A0A0C3DBB6"/>
<gene>
    <name evidence="2" type="ORF">SCLCIDRAFT_437528</name>
</gene>
<evidence type="ECO:0000313" key="2">
    <source>
        <dbReference type="EMBL" id="KIM53411.1"/>
    </source>
</evidence>
<sequence>MWCDCLIDCGSVFPLRLSLLVVSSLSSCYQLDSQAAPFQSSPICSFVSASSSLSRPSSANSCVMPGRLWHQSSSAMDGSRVRVTGHTLSTRVHVAYVPTAQYPWYFVY</sequence>
<evidence type="ECO:0008006" key="4">
    <source>
        <dbReference type="Google" id="ProtNLM"/>
    </source>
</evidence>
<evidence type="ECO:0000256" key="1">
    <source>
        <dbReference type="SAM" id="SignalP"/>
    </source>
</evidence>
<accession>A0A0C3DBB6</accession>
<protein>
    <recommendedName>
        <fullName evidence="4">Secreted protein</fullName>
    </recommendedName>
</protein>
<feature type="chain" id="PRO_5002173602" description="Secreted protein" evidence="1">
    <location>
        <begin position="29"/>
        <end position="108"/>
    </location>
</feature>
<dbReference type="EMBL" id="KN822181">
    <property type="protein sequence ID" value="KIM53411.1"/>
    <property type="molecule type" value="Genomic_DNA"/>
</dbReference>
<keyword evidence="3" id="KW-1185">Reference proteome</keyword>
<proteinExistence type="predicted"/>
<name>A0A0C3DBB6_9AGAM</name>
<reference evidence="2 3" key="1">
    <citation type="submission" date="2014-04" db="EMBL/GenBank/DDBJ databases">
        <authorList>
            <consortium name="DOE Joint Genome Institute"/>
            <person name="Kuo A."/>
            <person name="Kohler A."/>
            <person name="Nagy L.G."/>
            <person name="Floudas D."/>
            <person name="Copeland A."/>
            <person name="Barry K.W."/>
            <person name="Cichocki N."/>
            <person name="Veneault-Fourrey C."/>
            <person name="LaButti K."/>
            <person name="Lindquist E.A."/>
            <person name="Lipzen A."/>
            <person name="Lundell T."/>
            <person name="Morin E."/>
            <person name="Murat C."/>
            <person name="Sun H."/>
            <person name="Tunlid A."/>
            <person name="Henrissat B."/>
            <person name="Grigoriev I.V."/>
            <person name="Hibbett D.S."/>
            <person name="Martin F."/>
            <person name="Nordberg H.P."/>
            <person name="Cantor M.N."/>
            <person name="Hua S.X."/>
        </authorList>
    </citation>
    <scope>NUCLEOTIDE SEQUENCE [LARGE SCALE GENOMIC DNA]</scope>
    <source>
        <strain evidence="2 3">Foug A</strain>
    </source>
</reference>
<evidence type="ECO:0000313" key="3">
    <source>
        <dbReference type="Proteomes" id="UP000053989"/>
    </source>
</evidence>
<feature type="signal peptide" evidence="1">
    <location>
        <begin position="1"/>
        <end position="28"/>
    </location>
</feature>
<reference evidence="3" key="2">
    <citation type="submission" date="2015-01" db="EMBL/GenBank/DDBJ databases">
        <title>Evolutionary Origins and Diversification of the Mycorrhizal Mutualists.</title>
        <authorList>
            <consortium name="DOE Joint Genome Institute"/>
            <consortium name="Mycorrhizal Genomics Consortium"/>
            <person name="Kohler A."/>
            <person name="Kuo A."/>
            <person name="Nagy L.G."/>
            <person name="Floudas D."/>
            <person name="Copeland A."/>
            <person name="Barry K.W."/>
            <person name="Cichocki N."/>
            <person name="Veneault-Fourrey C."/>
            <person name="LaButti K."/>
            <person name="Lindquist E.A."/>
            <person name="Lipzen A."/>
            <person name="Lundell T."/>
            <person name="Morin E."/>
            <person name="Murat C."/>
            <person name="Riley R."/>
            <person name="Ohm R."/>
            <person name="Sun H."/>
            <person name="Tunlid A."/>
            <person name="Henrissat B."/>
            <person name="Grigoriev I.V."/>
            <person name="Hibbett D.S."/>
            <person name="Martin F."/>
        </authorList>
    </citation>
    <scope>NUCLEOTIDE SEQUENCE [LARGE SCALE GENOMIC DNA]</scope>
    <source>
        <strain evidence="3">Foug A</strain>
    </source>
</reference>
<dbReference type="Proteomes" id="UP000053989">
    <property type="component" value="Unassembled WGS sequence"/>
</dbReference>
<keyword evidence="1" id="KW-0732">Signal</keyword>
<dbReference type="HOGENOM" id="CLU_2198534_0_0_1"/>
<dbReference type="AlphaFoldDB" id="A0A0C3DBB6"/>
<organism evidence="2 3">
    <name type="scientific">Scleroderma citrinum Foug A</name>
    <dbReference type="NCBI Taxonomy" id="1036808"/>
    <lineage>
        <taxon>Eukaryota</taxon>
        <taxon>Fungi</taxon>
        <taxon>Dikarya</taxon>
        <taxon>Basidiomycota</taxon>
        <taxon>Agaricomycotina</taxon>
        <taxon>Agaricomycetes</taxon>
        <taxon>Agaricomycetidae</taxon>
        <taxon>Boletales</taxon>
        <taxon>Sclerodermatineae</taxon>
        <taxon>Sclerodermataceae</taxon>
        <taxon>Scleroderma</taxon>
    </lineage>
</organism>